<protein>
    <recommendedName>
        <fullName evidence="2">CxC2-like cysteine cluster KDZ transposase-associated domain-containing protein</fullName>
    </recommendedName>
</protein>
<reference evidence="3" key="1">
    <citation type="submission" date="2023-03" db="EMBL/GenBank/DDBJ databases">
        <title>Massive genome expansion in bonnet fungi (Mycena s.s.) driven by repeated elements and novel gene families across ecological guilds.</title>
        <authorList>
            <consortium name="Lawrence Berkeley National Laboratory"/>
            <person name="Harder C.B."/>
            <person name="Miyauchi S."/>
            <person name="Viragh M."/>
            <person name="Kuo A."/>
            <person name="Thoen E."/>
            <person name="Andreopoulos B."/>
            <person name="Lu D."/>
            <person name="Skrede I."/>
            <person name="Drula E."/>
            <person name="Henrissat B."/>
            <person name="Morin E."/>
            <person name="Kohler A."/>
            <person name="Barry K."/>
            <person name="LaButti K."/>
            <person name="Morin E."/>
            <person name="Salamov A."/>
            <person name="Lipzen A."/>
            <person name="Mereny Z."/>
            <person name="Hegedus B."/>
            <person name="Baldrian P."/>
            <person name="Stursova M."/>
            <person name="Weitz H."/>
            <person name="Taylor A."/>
            <person name="Grigoriev I.V."/>
            <person name="Nagy L.G."/>
            <person name="Martin F."/>
            <person name="Kauserud H."/>
        </authorList>
    </citation>
    <scope>NUCLEOTIDE SEQUENCE</scope>
    <source>
        <strain evidence="3">9144</strain>
    </source>
</reference>
<organism evidence="3 4">
    <name type="scientific">Mycena pura</name>
    <dbReference type="NCBI Taxonomy" id="153505"/>
    <lineage>
        <taxon>Eukaryota</taxon>
        <taxon>Fungi</taxon>
        <taxon>Dikarya</taxon>
        <taxon>Basidiomycota</taxon>
        <taxon>Agaricomycotina</taxon>
        <taxon>Agaricomycetes</taxon>
        <taxon>Agaricomycetidae</taxon>
        <taxon>Agaricales</taxon>
        <taxon>Marasmiineae</taxon>
        <taxon>Mycenaceae</taxon>
        <taxon>Mycena</taxon>
    </lineage>
</organism>
<feature type="domain" description="CxC2-like cysteine cluster KDZ transposase-associated" evidence="2">
    <location>
        <begin position="190"/>
        <end position="291"/>
    </location>
</feature>
<gene>
    <name evidence="3" type="ORF">GGX14DRAFT_537360</name>
</gene>
<sequence>MSKASANKRRKVYVHDAHAEDVSLATTAWNTRVEVIMTPAPPPSPEKPPPRTYDAFDQAMGYSPDDDIFMPGSAAPVPDSASGITIKQKKEKARRYDESDRPILPFIRARNEILDGLVRREGRGPWWSKGCMALDCLSIHAEYRCEDCFGGQLLCAKCMVEWHRDEPLHIIQKWDEGYFQPCTLSSIAPGLRYQVGHPPGEECDFRDGPKKFVVLDNNGIHRISIDFCGCLGAPSMIDQLINIGWFPATLKEPETCATLSLLRRFHTLNLQGRVPAYDFYSALEVLSDRAGQRELPDRREQFTFMTRTYRHLQMCKRAGRAHDGVGKPREPGSMEMQFGIEATKRGELAIPCRACPQPGINLPDESATDSYWDRWIYQLMLSEDANFKMKGRATSSREKDPTLGPGYAYMVASDAYLEHLSKYMEEDEISHCVAFAALWRANNKRAKGLRASGIGSVSCSRHELFRANGTGDLQRGERYSNMDYLFFSCLVGTAILSIVASYNIACQWFRNFWTRMLKFPPAMRLPSGIKIQFKVPKFHLPPHRNWAWLNMIARSISVMGPGAREDTIDDFCGYANWRKTVNLGNSLLRKMALAIPQAILHSRAFHAFTDGLRDGHTEDLEKWEKLVREWEQNHDKPCPYEYPEEEEITMDQVRLRIAQEEHEREAQGPSSTSRPGAFIIAAMEVEERQCVRTSAQATELQRKRTVLLGLVRRLRDEQAPFMPGLARLLEERSTTESSACPEEMQLHLPSSFPAAARAQICISGLPEEEERLRATQAKKALGDLRRGLRIRTLAHQFRRRLTASQATYTKSQALQSAIEQKIKSAATTYNTARAALLSLRGPGPWEDILQVLHQSDIRGMNERTLNEEEKEDDRKARIQAGLPPEVDEYGEEVEPTVIFNLETGEGRRRLSWIWYTESGRPSDCHAADDSLDIRIEWTKARARADRWREELILLDEEMRRVLQFCQWKAAWWDARRYARRDVSPELAEGLCAYATEQAARERYWLTSWTAKWSAVRDKASAALGSGVVDVMLEVPLEVEVDDDVAYGEYAEDGGEADDDLLD</sequence>
<evidence type="ECO:0000259" key="2">
    <source>
        <dbReference type="Pfam" id="PF18803"/>
    </source>
</evidence>
<comment type="caution">
    <text evidence="3">The sequence shown here is derived from an EMBL/GenBank/DDBJ whole genome shotgun (WGS) entry which is preliminary data.</text>
</comment>
<dbReference type="Pfam" id="PF18803">
    <property type="entry name" value="CxC2"/>
    <property type="match status" value="1"/>
</dbReference>
<name>A0AAD6Y7G1_9AGAR</name>
<dbReference type="EMBL" id="JARJCW010000096">
    <property type="protein sequence ID" value="KAJ7194745.1"/>
    <property type="molecule type" value="Genomic_DNA"/>
</dbReference>
<evidence type="ECO:0000313" key="4">
    <source>
        <dbReference type="Proteomes" id="UP001219525"/>
    </source>
</evidence>
<keyword evidence="1" id="KW-1133">Transmembrane helix</keyword>
<feature type="transmembrane region" description="Helical" evidence="1">
    <location>
        <begin position="484"/>
        <end position="505"/>
    </location>
</feature>
<keyword evidence="4" id="KW-1185">Reference proteome</keyword>
<dbReference type="AlphaFoldDB" id="A0AAD6Y7G1"/>
<dbReference type="InterPro" id="IPR041457">
    <property type="entry name" value="CxC2_KDZ-assoc"/>
</dbReference>
<dbReference type="CDD" id="cd19757">
    <property type="entry name" value="Bbox1"/>
    <property type="match status" value="1"/>
</dbReference>
<evidence type="ECO:0000256" key="1">
    <source>
        <dbReference type="SAM" id="Phobius"/>
    </source>
</evidence>
<accession>A0AAD6Y7G1</accession>
<dbReference type="InterPro" id="IPR040521">
    <property type="entry name" value="KDZ"/>
</dbReference>
<evidence type="ECO:0000313" key="3">
    <source>
        <dbReference type="EMBL" id="KAJ7194745.1"/>
    </source>
</evidence>
<proteinExistence type="predicted"/>
<dbReference type="Proteomes" id="UP001219525">
    <property type="component" value="Unassembled WGS sequence"/>
</dbReference>
<keyword evidence="1" id="KW-0472">Membrane</keyword>
<keyword evidence="1" id="KW-0812">Transmembrane</keyword>
<dbReference type="Pfam" id="PF18758">
    <property type="entry name" value="KDZ"/>
    <property type="match status" value="1"/>
</dbReference>